<reference evidence="3" key="1">
    <citation type="submission" date="2022-11" db="UniProtKB">
        <authorList>
            <consortium name="WormBaseParasite"/>
        </authorList>
    </citation>
    <scope>IDENTIFICATION</scope>
</reference>
<feature type="compositionally biased region" description="Polar residues" evidence="1">
    <location>
        <begin position="71"/>
        <end position="88"/>
    </location>
</feature>
<sequence>MVKWCIGKHIKTRLQAGGPGSILGLGGALQQPPHLLSKNASNRNAHARHAATALSLRAPRGGSVGEGRLPPSSNVPDSITPGSSTANNAALPLKPSETRLVDSSVDKVNIEGPKIISS</sequence>
<dbReference type="WBParaSite" id="nRc.2.0.1.t04050-RA">
    <property type="protein sequence ID" value="nRc.2.0.1.t04050-RA"/>
    <property type="gene ID" value="nRc.2.0.1.g04050"/>
</dbReference>
<evidence type="ECO:0000313" key="2">
    <source>
        <dbReference type="Proteomes" id="UP000887565"/>
    </source>
</evidence>
<evidence type="ECO:0000256" key="1">
    <source>
        <dbReference type="SAM" id="MobiDB-lite"/>
    </source>
</evidence>
<proteinExistence type="predicted"/>
<protein>
    <submittedName>
        <fullName evidence="3">Uncharacterized protein</fullName>
    </submittedName>
</protein>
<dbReference type="Proteomes" id="UP000887565">
    <property type="component" value="Unplaced"/>
</dbReference>
<accession>A0A915HRI2</accession>
<feature type="compositionally biased region" description="Low complexity" evidence="1">
    <location>
        <begin position="41"/>
        <end position="58"/>
    </location>
</feature>
<keyword evidence="2" id="KW-1185">Reference proteome</keyword>
<feature type="region of interest" description="Disordered" evidence="1">
    <location>
        <begin position="41"/>
        <end position="97"/>
    </location>
</feature>
<organism evidence="2 3">
    <name type="scientific">Romanomermis culicivorax</name>
    <name type="common">Nematode worm</name>
    <dbReference type="NCBI Taxonomy" id="13658"/>
    <lineage>
        <taxon>Eukaryota</taxon>
        <taxon>Metazoa</taxon>
        <taxon>Ecdysozoa</taxon>
        <taxon>Nematoda</taxon>
        <taxon>Enoplea</taxon>
        <taxon>Dorylaimia</taxon>
        <taxon>Mermithida</taxon>
        <taxon>Mermithoidea</taxon>
        <taxon>Mermithidae</taxon>
        <taxon>Romanomermis</taxon>
    </lineage>
</organism>
<name>A0A915HRI2_ROMCU</name>
<evidence type="ECO:0000313" key="3">
    <source>
        <dbReference type="WBParaSite" id="nRc.2.0.1.t04050-RA"/>
    </source>
</evidence>
<dbReference type="AlphaFoldDB" id="A0A915HRI2"/>